<accession>A0ABU4HQG0</accession>
<feature type="signal peptide" evidence="1">
    <location>
        <begin position="1"/>
        <end position="30"/>
    </location>
</feature>
<reference evidence="2 3" key="2">
    <citation type="submission" date="2023-10" db="EMBL/GenBank/DDBJ databases">
        <authorList>
            <person name="Han X.F."/>
        </authorList>
    </citation>
    <scope>NUCLEOTIDE SEQUENCE [LARGE SCALE GENOMIC DNA]</scope>
    <source>
        <strain evidence="2 3">KCTC 39840</strain>
    </source>
</reference>
<evidence type="ECO:0000256" key="1">
    <source>
        <dbReference type="SAM" id="SignalP"/>
    </source>
</evidence>
<keyword evidence="1" id="KW-0732">Signal</keyword>
<feature type="chain" id="PRO_5046354209" description="Secreted protein" evidence="1">
    <location>
        <begin position="31"/>
        <end position="224"/>
    </location>
</feature>
<name>A0ABU4HQG0_9ACTN</name>
<dbReference type="Proteomes" id="UP001284601">
    <property type="component" value="Unassembled WGS sequence"/>
</dbReference>
<organism evidence="2 3">
    <name type="scientific">Conexibacter stalactiti</name>
    <dbReference type="NCBI Taxonomy" id="1940611"/>
    <lineage>
        <taxon>Bacteria</taxon>
        <taxon>Bacillati</taxon>
        <taxon>Actinomycetota</taxon>
        <taxon>Thermoleophilia</taxon>
        <taxon>Solirubrobacterales</taxon>
        <taxon>Conexibacteraceae</taxon>
        <taxon>Conexibacter</taxon>
    </lineage>
</organism>
<proteinExistence type="predicted"/>
<evidence type="ECO:0008006" key="4">
    <source>
        <dbReference type="Google" id="ProtNLM"/>
    </source>
</evidence>
<evidence type="ECO:0000313" key="3">
    <source>
        <dbReference type="Proteomes" id="UP001284601"/>
    </source>
</evidence>
<evidence type="ECO:0000313" key="2">
    <source>
        <dbReference type="EMBL" id="MDW5595464.1"/>
    </source>
</evidence>
<keyword evidence="3" id="KW-1185">Reference proteome</keyword>
<dbReference type="RefSeq" id="WP_318597801.1">
    <property type="nucleotide sequence ID" value="NZ_JAWSTH010000033.1"/>
</dbReference>
<reference evidence="3" key="1">
    <citation type="submission" date="2023-07" db="EMBL/GenBank/DDBJ databases">
        <title>Conexibacter stalactiti sp. nov., isolated from stalactites in a lava cave and emended description of the genus Conexibacter.</title>
        <authorList>
            <person name="Lee S.D."/>
        </authorList>
    </citation>
    <scope>NUCLEOTIDE SEQUENCE [LARGE SCALE GENOMIC DNA]</scope>
    <source>
        <strain evidence="3">KCTC 39840</strain>
    </source>
</reference>
<comment type="caution">
    <text evidence="2">The sequence shown here is derived from an EMBL/GenBank/DDBJ whole genome shotgun (WGS) entry which is preliminary data.</text>
</comment>
<protein>
    <recommendedName>
        <fullName evidence="4">Secreted protein</fullName>
    </recommendedName>
</protein>
<sequence length="224" mass="24137">MRSTLKFILATTTAIAMSAPSLLTPGAAVAADYGPDTCLAGFVWREAFVGDTVCVPPATRTQTWADNAAAASRIDPNGAYGPRTCISPFVWREARPSDLVCVPVATRTQTKIDNALATSRRNSVLARLMTWAPTGDGVLRHVVFVSNVNVGRTYLGLYRSGNPKPIAWWYLNARATSGHLAGVAIFRTSRLVCNGAPNGYFRAKDMTSGRWSVRKPVRTGCSTL</sequence>
<gene>
    <name evidence="2" type="ORF">R7226_14030</name>
</gene>
<dbReference type="EMBL" id="JAWSTH010000033">
    <property type="protein sequence ID" value="MDW5595464.1"/>
    <property type="molecule type" value="Genomic_DNA"/>
</dbReference>